<dbReference type="Proteomes" id="UP000185655">
    <property type="component" value="Unassembled WGS sequence"/>
</dbReference>
<dbReference type="OrthoDB" id="2339567at2"/>
<evidence type="ECO:0000313" key="1">
    <source>
        <dbReference type="EMBL" id="PCS04613.1"/>
    </source>
</evidence>
<protein>
    <recommendedName>
        <fullName evidence="5">DUF4393 domain-containing protein</fullName>
    </recommendedName>
</protein>
<dbReference type="EMBL" id="JXJT01000002">
    <property type="protein sequence ID" value="PCS04613.1"/>
    <property type="molecule type" value="Genomic_DNA"/>
</dbReference>
<accession>A0A1K2H7I8</accession>
<dbReference type="Gene3D" id="3.30.110.190">
    <property type="match status" value="1"/>
</dbReference>
<dbReference type="AlphaFoldDB" id="A0A1K2H7I8"/>
<dbReference type="Pfam" id="PF14337">
    <property type="entry name" value="Abi_alpha"/>
    <property type="match status" value="1"/>
</dbReference>
<evidence type="ECO:0000313" key="4">
    <source>
        <dbReference type="Proteomes" id="UP000218979"/>
    </source>
</evidence>
<reference evidence="2 3" key="2">
    <citation type="submission" date="2016-11" db="EMBL/GenBank/DDBJ databases">
        <authorList>
            <person name="Jaros S."/>
            <person name="Januszkiewicz K."/>
            <person name="Wedrychowicz H."/>
        </authorList>
    </citation>
    <scope>NUCLEOTIDE SEQUENCE [LARGE SCALE GENOMIC DNA]</scope>
    <source>
        <strain evidence="2 3">DSM 22330</strain>
    </source>
</reference>
<gene>
    <name evidence="1" type="ORF">RR45_GL000928</name>
    <name evidence="2" type="ORF">SAMN02746068_00471</name>
</gene>
<evidence type="ECO:0008006" key="5">
    <source>
        <dbReference type="Google" id="ProtNLM"/>
    </source>
</evidence>
<dbReference type="Proteomes" id="UP000218979">
    <property type="component" value="Unassembled WGS sequence"/>
</dbReference>
<sequence length="250" mass="28049">MGEIISDALMSFGAGFAGAAFSNAQGPGQALDDIMTMVGFEKLHEVAERKRVKREYSVQKYKESLAQGIISIDEGNLQDPPLSIVGPALEASKYYIEEQELREMFSKLITTSMDKSKGMIAHPSFVEIIKQLSPLDANILKSFKNTMTHPVAKIISIRPNGYFELNDYFIVDELFDNQSIIDVTKSIANLDRLGLIKISEGIIENEEYFMEHPNVKTHLEMYKQESPVLKVNRLDVTSYGVGFINSCVRI</sequence>
<dbReference type="EMBL" id="FPKS01000002">
    <property type="protein sequence ID" value="SFZ71709.1"/>
    <property type="molecule type" value="Genomic_DNA"/>
</dbReference>
<keyword evidence="4" id="KW-1185">Reference proteome</keyword>
<evidence type="ECO:0000313" key="3">
    <source>
        <dbReference type="Proteomes" id="UP000185655"/>
    </source>
</evidence>
<dbReference type="InterPro" id="IPR025506">
    <property type="entry name" value="Abi_alpha"/>
</dbReference>
<organism evidence="2 3">
    <name type="scientific">Pseudolactococcus chungangensis CAU 28 = DSM 22330</name>
    <dbReference type="NCBI Taxonomy" id="1122154"/>
    <lineage>
        <taxon>Bacteria</taxon>
        <taxon>Bacillati</taxon>
        <taxon>Bacillota</taxon>
        <taxon>Bacilli</taxon>
        <taxon>Lactobacillales</taxon>
        <taxon>Streptococcaceae</taxon>
        <taxon>Pseudolactococcus</taxon>
    </lineage>
</organism>
<proteinExistence type="predicted"/>
<evidence type="ECO:0000313" key="2">
    <source>
        <dbReference type="EMBL" id="SFZ71709.1"/>
    </source>
</evidence>
<name>A0A1K2H7I8_9LACT</name>
<reference evidence="1 4" key="1">
    <citation type="submission" date="2014-12" db="EMBL/GenBank/DDBJ databases">
        <title>Draft genome sequences of 10 type strains of Lactococcus.</title>
        <authorList>
            <person name="Sun Z."/>
            <person name="Zhong Z."/>
            <person name="Liu W."/>
            <person name="Zhang W."/>
            <person name="Zhang H."/>
        </authorList>
    </citation>
    <scope>NUCLEOTIDE SEQUENCE [LARGE SCALE GENOMIC DNA]</scope>
    <source>
        <strain evidence="1 4">DSM 22330</strain>
    </source>
</reference>
<dbReference type="RefSeq" id="WP_072353454.1">
    <property type="nucleotide sequence ID" value="NZ_FPKS01000002.1"/>
</dbReference>